<gene>
    <name evidence="3" type="ORF">CU097_006869</name>
</gene>
<dbReference type="AlphaFoldDB" id="A0A367J283"/>
<proteinExistence type="predicted"/>
<organism evidence="3 4">
    <name type="scientific">Rhizopus azygosporus</name>
    <name type="common">Rhizopus microsporus var. azygosporus</name>
    <dbReference type="NCBI Taxonomy" id="86630"/>
    <lineage>
        <taxon>Eukaryota</taxon>
        <taxon>Fungi</taxon>
        <taxon>Fungi incertae sedis</taxon>
        <taxon>Mucoromycota</taxon>
        <taxon>Mucoromycotina</taxon>
        <taxon>Mucoromycetes</taxon>
        <taxon>Mucorales</taxon>
        <taxon>Mucorineae</taxon>
        <taxon>Rhizopodaceae</taxon>
        <taxon>Rhizopus</taxon>
    </lineage>
</organism>
<feature type="transmembrane region" description="Helical" evidence="1">
    <location>
        <begin position="481"/>
        <end position="501"/>
    </location>
</feature>
<name>A0A367J283_RHIAZ</name>
<dbReference type="OrthoDB" id="331263at2759"/>
<keyword evidence="1" id="KW-0472">Membrane</keyword>
<keyword evidence="2" id="KW-0732">Signal</keyword>
<dbReference type="PANTHER" id="PTHR12959:SF11">
    <property type="entry name" value="GPI TRANSAMIDASE COMPONENT PIG-T"/>
    <property type="match status" value="1"/>
</dbReference>
<feature type="signal peptide" evidence="2">
    <location>
        <begin position="1"/>
        <end position="20"/>
    </location>
</feature>
<protein>
    <recommendedName>
        <fullName evidence="5">Subunit of the glycosylphosphatidylinositol transamidase complex-like protein</fullName>
    </recommendedName>
</protein>
<dbReference type="STRING" id="86630.A0A367J283"/>
<dbReference type="Pfam" id="PF04113">
    <property type="entry name" value="Gpi16"/>
    <property type="match status" value="1"/>
</dbReference>
<feature type="chain" id="PRO_5016752186" description="Subunit of the glycosylphosphatidylinositol transamidase complex-like protein" evidence="2">
    <location>
        <begin position="21"/>
        <end position="507"/>
    </location>
</feature>
<dbReference type="Proteomes" id="UP000252139">
    <property type="component" value="Unassembled WGS sequence"/>
</dbReference>
<dbReference type="PANTHER" id="PTHR12959">
    <property type="entry name" value="GPI TRANSAMIDASE COMPONENT PIG-T-RELATED"/>
    <property type="match status" value="1"/>
</dbReference>
<dbReference type="InterPro" id="IPR007245">
    <property type="entry name" value="PIG-T"/>
</dbReference>
<reference evidence="3 4" key="1">
    <citation type="journal article" date="2018" name="G3 (Bethesda)">
        <title>Phylogenetic and Phylogenomic Definition of Rhizopus Species.</title>
        <authorList>
            <person name="Gryganskyi A.P."/>
            <person name="Golan J."/>
            <person name="Dolatabadi S."/>
            <person name="Mondo S."/>
            <person name="Robb S."/>
            <person name="Idnurm A."/>
            <person name="Muszewska A."/>
            <person name="Steczkiewicz K."/>
            <person name="Masonjones S."/>
            <person name="Liao H.L."/>
            <person name="Gajdeczka M.T."/>
            <person name="Anike F."/>
            <person name="Vuek A."/>
            <person name="Anishchenko I.M."/>
            <person name="Voigt K."/>
            <person name="de Hoog G.S."/>
            <person name="Smith M.E."/>
            <person name="Heitman J."/>
            <person name="Vilgalys R."/>
            <person name="Stajich J.E."/>
        </authorList>
    </citation>
    <scope>NUCLEOTIDE SEQUENCE [LARGE SCALE GENOMIC DNA]</scope>
    <source>
        <strain evidence="3 4">CBS 357.93</strain>
    </source>
</reference>
<sequence length="507" mass="58134">MLLLLQTWALLLCSISVIQGQLLENEQYDENLTFRHLPDGKLLAHFEFKTKMNASMPLSDYGLYPKAIGQVLDSHTVSEMHLSFTQGRWNYEEWGYPPTLSSGTGVELWAWIKDNGDVDTKWKTLTNTLSGLFCASLNFIDETMTTEPRLSFQSSQHDQKNEQLRYGSLPHENVCTENLTPWIKLLPCKAKSGMAVLLNPHKLYNSNFHTMAIHATSICLDESCSERRLELIQTITSVMDPVRETGRRDWSLTGIFDRQLNKACPLAKESKVVVDVANAGEGYDPRPQPYVNGTMMSYDLSQAPLDIGMTWHHERAFEYPLEPKRPVIYAQRYFTGYGQERGGLKITMYNRHKTESVPVIYYDSIPWYLKLYMHTFKVNVIGKDDHDVVKQMYYQPAIDRGRPSTFECELLLPPDSIVTMSLDFDKVFLKYTEHRPDANRGFDIGSAVLSTWDSEQNLMRIYTDTLLVVLPTPDFSMPYNVITLTCTVIALFFGSVFNLLIRNFTLV</sequence>
<comment type="caution">
    <text evidence="3">The sequence shown here is derived from an EMBL/GenBank/DDBJ whole genome shotgun (WGS) entry which is preliminary data.</text>
</comment>
<dbReference type="GO" id="GO:0042765">
    <property type="term" value="C:GPI-anchor transamidase complex"/>
    <property type="evidence" value="ECO:0007669"/>
    <property type="project" value="InterPro"/>
</dbReference>
<evidence type="ECO:0008006" key="5">
    <source>
        <dbReference type="Google" id="ProtNLM"/>
    </source>
</evidence>
<dbReference type="EMBL" id="PJQL01002474">
    <property type="protein sequence ID" value="RCH84054.1"/>
    <property type="molecule type" value="Genomic_DNA"/>
</dbReference>
<evidence type="ECO:0000256" key="2">
    <source>
        <dbReference type="SAM" id="SignalP"/>
    </source>
</evidence>
<evidence type="ECO:0000313" key="4">
    <source>
        <dbReference type="Proteomes" id="UP000252139"/>
    </source>
</evidence>
<evidence type="ECO:0000256" key="1">
    <source>
        <dbReference type="SAM" id="Phobius"/>
    </source>
</evidence>
<accession>A0A367J283</accession>
<dbReference type="GO" id="GO:0016255">
    <property type="term" value="P:attachment of GPI anchor to protein"/>
    <property type="evidence" value="ECO:0007669"/>
    <property type="project" value="InterPro"/>
</dbReference>
<evidence type="ECO:0000313" key="3">
    <source>
        <dbReference type="EMBL" id="RCH84054.1"/>
    </source>
</evidence>
<keyword evidence="1" id="KW-1133">Transmembrane helix</keyword>
<keyword evidence="1" id="KW-0812">Transmembrane</keyword>
<keyword evidence="4" id="KW-1185">Reference proteome</keyword>